<comment type="subunit">
    <text evidence="5 18">Homodimer.</text>
</comment>
<keyword evidence="8 18" id="KW-0432">Leucine biosynthesis</keyword>
<evidence type="ECO:0000256" key="16">
    <source>
        <dbReference type="NCBIfam" id="TIGR00169"/>
    </source>
</evidence>
<comment type="function">
    <text evidence="18">Catalyzes the oxidation of 3-carboxy-2-hydroxy-4-methylpentanoate (3-isopropylmalate) to 3-carboxy-4-methyl-2-oxopentanoate. The product decarboxylates to 4-methyl-2 oxopentanoate.</text>
</comment>
<keyword evidence="9" id="KW-0028">Amino-acid biosynthesis</keyword>
<comment type="caution">
    <text evidence="20">The sequence shown here is derived from an EMBL/GenBank/DDBJ whole genome shotgun (WGS) entry which is preliminary data.</text>
</comment>
<evidence type="ECO:0000256" key="2">
    <source>
        <dbReference type="ARBA" id="ARBA00001936"/>
    </source>
</evidence>
<evidence type="ECO:0000256" key="8">
    <source>
        <dbReference type="ARBA" id="ARBA00022430"/>
    </source>
</evidence>
<dbReference type="AlphaFoldDB" id="A0A4R1KI38"/>
<dbReference type="GO" id="GO:0003862">
    <property type="term" value="F:3-isopropylmalate dehydrogenase activity"/>
    <property type="evidence" value="ECO:0007669"/>
    <property type="project" value="UniProtKB-UniRule"/>
</dbReference>
<dbReference type="InterPro" id="IPR004429">
    <property type="entry name" value="Isopropylmalate_DH"/>
</dbReference>
<evidence type="ECO:0000259" key="19">
    <source>
        <dbReference type="SMART" id="SM01329"/>
    </source>
</evidence>
<evidence type="ECO:0000256" key="5">
    <source>
        <dbReference type="ARBA" id="ARBA00011738"/>
    </source>
</evidence>
<protein>
    <recommendedName>
        <fullName evidence="7 16">3-isopropylmalate dehydrogenase</fullName>
        <ecNumber evidence="6 16">1.1.1.85</ecNumber>
    </recommendedName>
</protein>
<evidence type="ECO:0000256" key="4">
    <source>
        <dbReference type="ARBA" id="ARBA00008319"/>
    </source>
</evidence>
<evidence type="ECO:0000256" key="17">
    <source>
        <dbReference type="RuleBase" id="RU004443"/>
    </source>
</evidence>
<evidence type="ECO:0000256" key="1">
    <source>
        <dbReference type="ARBA" id="ARBA00000624"/>
    </source>
</evidence>
<dbReference type="Gene3D" id="3.40.718.10">
    <property type="entry name" value="Isopropylmalate Dehydrogenase"/>
    <property type="match status" value="1"/>
</dbReference>
<evidence type="ECO:0000256" key="6">
    <source>
        <dbReference type="ARBA" id="ARBA00013101"/>
    </source>
</evidence>
<evidence type="ECO:0000313" key="21">
    <source>
        <dbReference type="Proteomes" id="UP000295565"/>
    </source>
</evidence>
<evidence type="ECO:0000256" key="18">
    <source>
        <dbReference type="RuleBase" id="RU004445"/>
    </source>
</evidence>
<keyword evidence="21" id="KW-1185">Reference proteome</keyword>
<evidence type="ECO:0000256" key="7">
    <source>
        <dbReference type="ARBA" id="ARBA00019276"/>
    </source>
</evidence>
<dbReference type="GO" id="GO:0000287">
    <property type="term" value="F:magnesium ion binding"/>
    <property type="evidence" value="ECO:0007669"/>
    <property type="project" value="InterPro"/>
</dbReference>
<comment type="cofactor">
    <cofactor evidence="2">
        <name>Mn(2+)</name>
        <dbReference type="ChEBI" id="CHEBI:29035"/>
    </cofactor>
</comment>
<dbReference type="RefSeq" id="WP_131910920.1">
    <property type="nucleotide sequence ID" value="NZ_OU594967.1"/>
</dbReference>
<organism evidence="20 21">
    <name type="scientific">Celerinatantimonas diazotrophica</name>
    <dbReference type="NCBI Taxonomy" id="412034"/>
    <lineage>
        <taxon>Bacteria</taxon>
        <taxon>Pseudomonadati</taxon>
        <taxon>Pseudomonadota</taxon>
        <taxon>Gammaproteobacteria</taxon>
        <taxon>Celerinatantimonadaceae</taxon>
        <taxon>Celerinatantimonas</taxon>
    </lineage>
</organism>
<name>A0A4R1KI38_9GAMM</name>
<dbReference type="EMBL" id="SMGD01000001">
    <property type="protein sequence ID" value="TCK63917.1"/>
    <property type="molecule type" value="Genomic_DNA"/>
</dbReference>
<dbReference type="PANTHER" id="PTHR42979:SF1">
    <property type="entry name" value="3-ISOPROPYLMALATE DEHYDROGENASE"/>
    <property type="match status" value="1"/>
</dbReference>
<dbReference type="PANTHER" id="PTHR42979">
    <property type="entry name" value="3-ISOPROPYLMALATE DEHYDROGENASE"/>
    <property type="match status" value="1"/>
</dbReference>
<dbReference type="PROSITE" id="PS00470">
    <property type="entry name" value="IDH_IMDH"/>
    <property type="match status" value="1"/>
</dbReference>
<dbReference type="OrthoDB" id="9767905at2"/>
<comment type="pathway">
    <text evidence="3 18">Amino-acid biosynthesis; L-leucine biosynthesis; L-leucine from 3-methyl-2-oxobutanoate: step 3/4.</text>
</comment>
<dbReference type="SUPFAM" id="SSF53659">
    <property type="entry name" value="Isocitrate/Isopropylmalate dehydrogenase-like"/>
    <property type="match status" value="1"/>
</dbReference>
<comment type="similarity">
    <text evidence="4">Belongs to the isocitrate and isopropylmalate dehydrogenases family. LeuB type 1 subfamily.</text>
</comment>
<evidence type="ECO:0000256" key="10">
    <source>
        <dbReference type="ARBA" id="ARBA00022723"/>
    </source>
</evidence>
<dbReference type="SMART" id="SM01329">
    <property type="entry name" value="Iso_dh"/>
    <property type="match status" value="1"/>
</dbReference>
<evidence type="ECO:0000256" key="9">
    <source>
        <dbReference type="ARBA" id="ARBA00022605"/>
    </source>
</evidence>
<evidence type="ECO:0000256" key="12">
    <source>
        <dbReference type="ARBA" id="ARBA00023002"/>
    </source>
</evidence>
<dbReference type="FunFam" id="3.40.718.10:FF:000006">
    <property type="entry name" value="3-isopropylmalate dehydrogenase"/>
    <property type="match status" value="1"/>
</dbReference>
<keyword evidence="12 17" id="KW-0560">Oxidoreductase</keyword>
<evidence type="ECO:0000256" key="15">
    <source>
        <dbReference type="ARBA" id="ARBA00023304"/>
    </source>
</evidence>
<evidence type="ECO:0000256" key="13">
    <source>
        <dbReference type="ARBA" id="ARBA00023027"/>
    </source>
</evidence>
<comment type="catalytic activity">
    <reaction evidence="1 18">
        <text>(2R,3S)-3-isopropylmalate + NAD(+) = 4-methyl-2-oxopentanoate + CO2 + NADH</text>
        <dbReference type="Rhea" id="RHEA:32271"/>
        <dbReference type="ChEBI" id="CHEBI:16526"/>
        <dbReference type="ChEBI" id="CHEBI:17865"/>
        <dbReference type="ChEBI" id="CHEBI:35121"/>
        <dbReference type="ChEBI" id="CHEBI:57540"/>
        <dbReference type="ChEBI" id="CHEBI:57945"/>
        <dbReference type="EC" id="1.1.1.85"/>
    </reaction>
</comment>
<reference evidence="20 21" key="1">
    <citation type="submission" date="2019-03" db="EMBL/GenBank/DDBJ databases">
        <title>Genomic Encyclopedia of Type Strains, Phase IV (KMG-IV): sequencing the most valuable type-strain genomes for metagenomic binning, comparative biology and taxonomic classification.</title>
        <authorList>
            <person name="Goeker M."/>
        </authorList>
    </citation>
    <scope>NUCLEOTIDE SEQUENCE [LARGE SCALE GENOMIC DNA]</scope>
    <source>
        <strain evidence="20 21">DSM 18577</strain>
    </source>
</reference>
<dbReference type="Proteomes" id="UP000295565">
    <property type="component" value="Unassembled WGS sequence"/>
</dbReference>
<evidence type="ECO:0000313" key="20">
    <source>
        <dbReference type="EMBL" id="TCK63917.1"/>
    </source>
</evidence>
<dbReference type="GO" id="GO:0009098">
    <property type="term" value="P:L-leucine biosynthetic process"/>
    <property type="evidence" value="ECO:0007669"/>
    <property type="project" value="UniProtKB-UniRule"/>
</dbReference>
<keyword evidence="13 18" id="KW-0520">NAD</keyword>
<sequence length="367" mass="40643">MKQYKIALLAGDGIGPEIMNEAIKVLKAVEKRHADVSFDLQEALFGAAAYFETGKAFPEKTIKICDEADAILKGTIGLSHEQSQKIPVDEQPERGALLPMRRRYNTFANFRPVYLPKELSFFSPLKEEVIGDGVDFMIIRELVGGLYFGEKKTGVDANGKRYVKELLEYDEEQIRAIVQVAFNTARSRKKVLHNIHKSNVLKSSVLWNEIVGEVGQDYPDVEVKHILVDAAATYLCLDPKQFDVMVMENMFGDILSDLGGGILGSLGLMPSACVGPEKSYYEPSHGSAPDIAGQNIANPYSMIGSVALMLDMSFGMKQEANNLWQAMQSVFAKGYCTPDLAKGRDVKLIKTDEFGDMVVLELEKMPV</sequence>
<evidence type="ECO:0000256" key="14">
    <source>
        <dbReference type="ARBA" id="ARBA00023211"/>
    </source>
</evidence>
<comment type="cofactor">
    <cofactor evidence="18">
        <name>Mg(2+)</name>
        <dbReference type="ChEBI" id="CHEBI:18420"/>
    </cofactor>
    <cofactor evidence="18">
        <name>Mn(2+)</name>
        <dbReference type="ChEBI" id="CHEBI:29035"/>
    </cofactor>
    <text evidence="18">Binds 1 Mg(2+) or Mn(2+) ion per subunit.</text>
</comment>
<evidence type="ECO:0000256" key="3">
    <source>
        <dbReference type="ARBA" id="ARBA00004762"/>
    </source>
</evidence>
<accession>A0A4R1KI38</accession>
<keyword evidence="15 18" id="KW-0100">Branched-chain amino acid biosynthesis</keyword>
<gene>
    <name evidence="20" type="ORF">EV690_0031</name>
</gene>
<keyword evidence="10 18" id="KW-0479">Metal-binding</keyword>
<evidence type="ECO:0000256" key="11">
    <source>
        <dbReference type="ARBA" id="ARBA00022842"/>
    </source>
</evidence>
<dbReference type="GO" id="GO:0051287">
    <property type="term" value="F:NAD binding"/>
    <property type="evidence" value="ECO:0007669"/>
    <property type="project" value="InterPro"/>
</dbReference>
<dbReference type="EC" id="1.1.1.85" evidence="6 16"/>
<keyword evidence="14" id="KW-0464">Manganese</keyword>
<feature type="domain" description="Isopropylmalate dehydrogenase-like" evidence="19">
    <location>
        <begin position="5"/>
        <end position="358"/>
    </location>
</feature>
<dbReference type="Pfam" id="PF00180">
    <property type="entry name" value="Iso_dh"/>
    <property type="match status" value="1"/>
</dbReference>
<proteinExistence type="inferred from homology"/>
<dbReference type="InterPro" id="IPR024084">
    <property type="entry name" value="IsoPropMal-DH-like_dom"/>
</dbReference>
<keyword evidence="11" id="KW-0460">Magnesium</keyword>
<dbReference type="NCBIfam" id="TIGR00169">
    <property type="entry name" value="leuB"/>
    <property type="match status" value="1"/>
</dbReference>
<dbReference type="GO" id="GO:0005829">
    <property type="term" value="C:cytosol"/>
    <property type="evidence" value="ECO:0007669"/>
    <property type="project" value="TreeGrafter"/>
</dbReference>
<dbReference type="InterPro" id="IPR019818">
    <property type="entry name" value="IsoCit/isopropylmalate_DH_CS"/>
</dbReference>
<dbReference type="UniPathway" id="UPA00048">
    <property type="reaction ID" value="UER00072"/>
</dbReference>